<organism evidence="3 4">
    <name type="scientific">Metschnikowia pulcherrima</name>
    <dbReference type="NCBI Taxonomy" id="27326"/>
    <lineage>
        <taxon>Eukaryota</taxon>
        <taxon>Fungi</taxon>
        <taxon>Dikarya</taxon>
        <taxon>Ascomycota</taxon>
        <taxon>Saccharomycotina</taxon>
        <taxon>Pichiomycetes</taxon>
        <taxon>Metschnikowiaceae</taxon>
        <taxon>Metschnikowia</taxon>
    </lineage>
</organism>
<dbReference type="EMBL" id="JACBPP010000008">
    <property type="protein sequence ID" value="KAF8000003.1"/>
    <property type="molecule type" value="Genomic_DNA"/>
</dbReference>
<evidence type="ECO:0000313" key="4">
    <source>
        <dbReference type="Proteomes" id="UP000649328"/>
    </source>
</evidence>
<gene>
    <name evidence="3" type="ORF">HF325_005852</name>
</gene>
<evidence type="ECO:0000313" key="3">
    <source>
        <dbReference type="EMBL" id="KAF8000003.1"/>
    </source>
</evidence>
<feature type="domain" description="Utp8 beta-propeller" evidence="1">
    <location>
        <begin position="6"/>
        <end position="381"/>
    </location>
</feature>
<evidence type="ECO:0000259" key="1">
    <source>
        <dbReference type="Pfam" id="PF10395"/>
    </source>
</evidence>
<dbReference type="Pfam" id="PF22542">
    <property type="entry name" value="Utp8_C"/>
    <property type="match status" value="1"/>
</dbReference>
<feature type="domain" description="Utp8 C-terminal" evidence="2">
    <location>
        <begin position="391"/>
        <end position="733"/>
    </location>
</feature>
<protein>
    <recommendedName>
        <fullName evidence="5">U3 small nucleolar RNA-associated protein 8</fullName>
    </recommendedName>
</protein>
<dbReference type="Proteomes" id="UP000649328">
    <property type="component" value="Unassembled WGS sequence"/>
</dbReference>
<evidence type="ECO:0000259" key="2">
    <source>
        <dbReference type="Pfam" id="PF22542"/>
    </source>
</evidence>
<reference evidence="3" key="1">
    <citation type="submission" date="2020-10" db="EMBL/GenBank/DDBJ databases">
        <title>The Whole-Genome Sequence of Metschnikowia persimmonesis, a Novel Endophytic Yeast Species Isolated from Medicinal Plant Diospyros kaki Thumb.</title>
        <authorList>
            <person name="Rahmat E."/>
            <person name="Kang Y."/>
        </authorList>
    </citation>
    <scope>NUCLEOTIDE SEQUENCE</scope>
    <source>
        <strain evidence="3">KIOM G15050</strain>
    </source>
</reference>
<evidence type="ECO:0008006" key="5">
    <source>
        <dbReference type="Google" id="ProtNLM"/>
    </source>
</evidence>
<dbReference type="Pfam" id="PF10395">
    <property type="entry name" value="Utp8_b_propeller"/>
    <property type="match status" value="1"/>
</dbReference>
<comment type="caution">
    <text evidence="3">The sequence shown here is derived from an EMBL/GenBank/DDBJ whole genome shotgun (WGS) entry which is preliminary data.</text>
</comment>
<proteinExistence type="predicted"/>
<dbReference type="OrthoDB" id="4055624at2759"/>
<keyword evidence="4" id="KW-1185">Reference proteome</keyword>
<dbReference type="InterPro" id="IPR018843">
    <property type="entry name" value="Utp8_b-prop"/>
</dbReference>
<sequence length="733" mass="81568">MAPTAPALGDTYTLMELPRTPDLALSQRVVVAEAQKEKRFSVTDTIDVGISKLIIASYVLKPTPKLVWSFPLSPNTIVDSLDVKSASTQVYAVGLTERNKSRLLLLHRNGSETTATAEMKLPKPAVAVKFSGKNSIYVLLQDGDFLLAEYENEGTEEFAVALAASQGNVPSLASKNTHVEYHTFIQKGLFNHKNDLLFYAVRSGTLKKIIFRLVALNSLQSFEIYQISADKNTPSLQNTCTYSQGVLYVFDKASQTITSRSLMTPQDTVRLVLVAGLMKSAAPSDLVMLVAVSADRLLLSHKSLVFLVNFKYESLLSEHTNKSGNDVFLSFALPVEGTSADSTSSFALYLNLEDKTKLCKLKLIQVEVGTNTMSESLGKAIKSRSNEKWRGVPHLADSNLEEANTKNLAELDAAYKKLAKLQGKKNSTEFDKSLIEFLKPTKKAKSPRFSSSSDRIVNHKFIELVIALVFSLDEEKNVQVVSEDFLPQTALSYLLTHPLFPVCYTRGLLVLLSALDQPELLKQAIQYCRALTLDELMTEFVNLTELSEELDAENTDEVAFVSEFLRITIDRILKDYLLAQITQKLQEVLTNEYETDNKKLERMLNVLINVNTNSSWAFVQAVIDVGGLFNWTVPTILALSDIIDAKVEALTQNSYNLTLTNQALVALEQKHQKKGKKPEPKVVDNIHEIANQRAQLDALLTISNNTSNQKLLMDEGIELAKQIPTYSRERLVI</sequence>
<dbReference type="AlphaFoldDB" id="A0A8H7GMR7"/>
<name>A0A8H7GMR7_9ASCO</name>
<dbReference type="InterPro" id="IPR053881">
    <property type="entry name" value="Utp8_C"/>
</dbReference>
<accession>A0A8H7GMR7</accession>